<evidence type="ECO:0008006" key="7">
    <source>
        <dbReference type="Google" id="ProtNLM"/>
    </source>
</evidence>
<dbReference type="PANTHER" id="PTHR13014:SF3">
    <property type="entry name" value="LARGE RIBOSOMAL SUBUNIT PROTEIN ML65"/>
    <property type="match status" value="1"/>
</dbReference>
<dbReference type="GO" id="GO:0006412">
    <property type="term" value="P:translation"/>
    <property type="evidence" value="ECO:0007669"/>
    <property type="project" value="InterPro"/>
</dbReference>
<dbReference type="InterPro" id="IPR010793">
    <property type="entry name" value="Ribosomal_mL37/mL65"/>
</dbReference>
<dbReference type="OrthoDB" id="6041973at2759"/>
<evidence type="ECO:0000313" key="6">
    <source>
        <dbReference type="Proteomes" id="UP000639338"/>
    </source>
</evidence>
<dbReference type="GO" id="GO:0005762">
    <property type="term" value="C:mitochondrial large ribosomal subunit"/>
    <property type="evidence" value="ECO:0007669"/>
    <property type="project" value="TreeGrafter"/>
</dbReference>
<dbReference type="InterPro" id="IPR039982">
    <property type="entry name" value="Ribosomal_mL65"/>
</dbReference>
<accession>A0A834Y5W8</accession>
<gene>
    <name evidence="5" type="ORF">HCN44_009222</name>
</gene>
<dbReference type="GO" id="GO:0003735">
    <property type="term" value="F:structural constituent of ribosome"/>
    <property type="evidence" value="ECO:0007669"/>
    <property type="project" value="InterPro"/>
</dbReference>
<keyword evidence="4" id="KW-0687">Ribonucleoprotein</keyword>
<evidence type="ECO:0000256" key="4">
    <source>
        <dbReference type="ARBA" id="ARBA00023274"/>
    </source>
</evidence>
<sequence>MLLTKANTCFCIKRIPLLQKIRASSSAVTASDNKFTDYVEYPPIQDVSFPGKFRRYQEDWHEQVKKVKTVEEKMIKINMPRFWGFKCMMYEEDKIFYNELPHAQYITLTHVMKEPKLPSYYDNLVSSETLDSLTQEIKGSIEDAIVFEVDQRKKLQELPKNILDAPRAVEDIICSAVAKSVNRIMLGYLAEYNQHLNEMEIDYEPRIEAGWFAGGIELHEHIIRGRKARFWNDVLHEPADRPFQFIGKPSLQLRHIHPLKEIIPLSECDNPDFDVPKYKFDPRTVGHALKRRHMTNIPGFWPGAQSEFGFMSYHKRGYMIDRTFNDDSDALKAQAIFANYGWLLAQACNLGFTTFNDVTYPLVNQAIITNGQWWSFCVYQLNTTLVNTWHHDENPKRNLCWMPEPMKLYESIEGNKLIGFNDEVIKNLIKLYSNAPEERVGVNMKPYLGEDEKVIADIQNDEKRNWLEDRYKMLVSNRPRKLLMPELYHWELIYKHQFKTMPMEKKRTPWDFGVNPFLRRLNQHIPAYIPKAKRKPGAYRKKWEDTFYPQ</sequence>
<protein>
    <recommendedName>
        <fullName evidence="7">28S ribosomal protein S30, mitochondrial</fullName>
    </recommendedName>
</protein>
<comment type="caution">
    <text evidence="5">The sequence shown here is derived from an EMBL/GenBank/DDBJ whole genome shotgun (WGS) entry which is preliminary data.</text>
</comment>
<dbReference type="AlphaFoldDB" id="A0A834Y5W8"/>
<reference evidence="5 6" key="1">
    <citation type="submission" date="2020-08" db="EMBL/GenBank/DDBJ databases">
        <title>Aphidius gifuensis genome sequencing and assembly.</title>
        <authorList>
            <person name="Du Z."/>
        </authorList>
    </citation>
    <scope>NUCLEOTIDE SEQUENCE [LARGE SCALE GENOMIC DNA]</scope>
    <source>
        <strain evidence="5">YNYX2018</strain>
        <tissue evidence="5">Adults</tissue>
    </source>
</reference>
<dbReference type="PANTHER" id="PTHR13014">
    <property type="entry name" value="MITOCHONDRIAL 28S RIBOSOMAL PROTEIN S30/P52 PRO-APOTOTIC PROTEIN"/>
    <property type="match status" value="1"/>
</dbReference>
<name>A0A834Y5W8_APHGI</name>
<proteinExistence type="predicted"/>
<organism evidence="5 6">
    <name type="scientific">Aphidius gifuensis</name>
    <name type="common">Parasitoid wasp</name>
    <dbReference type="NCBI Taxonomy" id="684658"/>
    <lineage>
        <taxon>Eukaryota</taxon>
        <taxon>Metazoa</taxon>
        <taxon>Ecdysozoa</taxon>
        <taxon>Arthropoda</taxon>
        <taxon>Hexapoda</taxon>
        <taxon>Insecta</taxon>
        <taxon>Pterygota</taxon>
        <taxon>Neoptera</taxon>
        <taxon>Endopterygota</taxon>
        <taxon>Hymenoptera</taxon>
        <taxon>Apocrita</taxon>
        <taxon>Ichneumonoidea</taxon>
        <taxon>Braconidae</taxon>
        <taxon>Aphidiinae</taxon>
        <taxon>Aphidius</taxon>
    </lineage>
</organism>
<keyword evidence="6" id="KW-1185">Reference proteome</keyword>
<evidence type="ECO:0000256" key="1">
    <source>
        <dbReference type="ARBA" id="ARBA00004173"/>
    </source>
</evidence>
<comment type="subcellular location">
    <subcellularLocation>
        <location evidence="1">Mitochondrion</location>
    </subcellularLocation>
</comment>
<evidence type="ECO:0000313" key="5">
    <source>
        <dbReference type="EMBL" id="KAF7997824.1"/>
    </source>
</evidence>
<dbReference type="Pfam" id="PF07147">
    <property type="entry name" value="PDCD9"/>
    <property type="match status" value="1"/>
</dbReference>
<evidence type="ECO:0000256" key="2">
    <source>
        <dbReference type="ARBA" id="ARBA00022980"/>
    </source>
</evidence>
<keyword evidence="2" id="KW-0689">Ribosomal protein</keyword>
<keyword evidence="3" id="KW-0496">Mitochondrion</keyword>
<dbReference type="EMBL" id="JACMRX010000001">
    <property type="protein sequence ID" value="KAF7997824.1"/>
    <property type="molecule type" value="Genomic_DNA"/>
</dbReference>
<dbReference type="Proteomes" id="UP000639338">
    <property type="component" value="Unassembled WGS sequence"/>
</dbReference>
<evidence type="ECO:0000256" key="3">
    <source>
        <dbReference type="ARBA" id="ARBA00023128"/>
    </source>
</evidence>